<protein>
    <submittedName>
        <fullName evidence="2">Glr3222 protein</fullName>
    </submittedName>
</protein>
<accession>Q7NGE9</accession>
<dbReference type="EMBL" id="BA000045">
    <property type="protein sequence ID" value="BAC91163.1"/>
    <property type="molecule type" value="Genomic_DNA"/>
</dbReference>
<dbReference type="HOGENOM" id="CLU_035706_9_5_3"/>
<sequence length="114" mass="13113">MSCQQLSLAERQQIYVLRDKNCLGIQAIARVLHRSPSTISRELLHNQSNGRYLPETAQALAQTRRHNRKRPFAKVSLELVLLIKQHLAAFHSPEQLCGRLELEGKDFVSHELVY</sequence>
<dbReference type="eggNOG" id="COG2826">
    <property type="taxonomic scope" value="Bacteria"/>
</dbReference>
<dbReference type="InParanoid" id="Q7NGE9"/>
<feature type="domain" description="Transposase IS30-like HTH" evidence="1">
    <location>
        <begin position="2"/>
        <end position="46"/>
    </location>
</feature>
<dbReference type="Proteomes" id="UP000000557">
    <property type="component" value="Chromosome"/>
</dbReference>
<dbReference type="RefSeq" id="WP_011143212.1">
    <property type="nucleotide sequence ID" value="NC_005125.1"/>
</dbReference>
<evidence type="ECO:0000259" key="1">
    <source>
        <dbReference type="Pfam" id="PF13936"/>
    </source>
</evidence>
<dbReference type="EnsemblBacteria" id="BAC91163">
    <property type="protein sequence ID" value="BAC91163"/>
    <property type="gene ID" value="BAC91163"/>
</dbReference>
<dbReference type="InterPro" id="IPR025246">
    <property type="entry name" value="IS30-like_HTH"/>
</dbReference>
<dbReference type="GO" id="GO:0004803">
    <property type="term" value="F:transposase activity"/>
    <property type="evidence" value="ECO:0000318"/>
    <property type="project" value="GO_Central"/>
</dbReference>
<evidence type="ECO:0000313" key="2">
    <source>
        <dbReference type="EMBL" id="BAC91163.1"/>
    </source>
</evidence>
<keyword evidence="3" id="KW-1185">Reference proteome</keyword>
<dbReference type="Gene3D" id="1.10.10.60">
    <property type="entry name" value="Homeodomain-like"/>
    <property type="match status" value="1"/>
</dbReference>
<dbReference type="AlphaFoldDB" id="Q7NGE9"/>
<dbReference type="PhylomeDB" id="Q7NGE9"/>
<reference evidence="2 3" key="2">
    <citation type="journal article" date="2003" name="DNA Res.">
        <title>Complete genome structure of Gloeobacter violaceus PCC 7421, a cyanobacterium that lacks thylakoids (supplement).</title>
        <authorList>
            <person name="Nakamura Y."/>
            <person name="Kaneko T."/>
            <person name="Sato S."/>
            <person name="Mimuro M."/>
            <person name="Miyashita H."/>
            <person name="Tsuchiya T."/>
            <person name="Sasamoto S."/>
            <person name="Watanabe A."/>
            <person name="Kawashima K."/>
            <person name="Kishida Y."/>
            <person name="Kiyokawa C."/>
            <person name="Kohara M."/>
            <person name="Matsumoto M."/>
            <person name="Matsuno A."/>
            <person name="Nakazaki N."/>
            <person name="Shimpo S."/>
            <person name="Takeuchi C."/>
            <person name="Yamada M."/>
            <person name="Tabata S."/>
        </authorList>
    </citation>
    <scope>NUCLEOTIDE SEQUENCE [LARGE SCALE GENOMIC DNA]</scope>
    <source>
        <strain evidence="3">ATCC 29082 / PCC 7421</strain>
    </source>
</reference>
<dbReference type="OrthoDB" id="9803231at2"/>
<gene>
    <name evidence="2" type="ordered locus">glr3222</name>
</gene>
<reference evidence="2 3" key="1">
    <citation type="journal article" date="2003" name="DNA Res.">
        <title>Complete genome structure of Gloeobacter violaceus PCC 7421, a cyanobacterium that lacks thylakoids.</title>
        <authorList>
            <person name="Nakamura Y."/>
            <person name="Kaneko T."/>
            <person name="Sato S."/>
            <person name="Mimuro M."/>
            <person name="Miyashita H."/>
            <person name="Tsuchiya T."/>
            <person name="Sasamoto S."/>
            <person name="Watanabe A."/>
            <person name="Kawashima K."/>
            <person name="Kishida Y."/>
            <person name="Kiyokawa C."/>
            <person name="Kohara M."/>
            <person name="Matsumoto M."/>
            <person name="Matsuno A."/>
            <person name="Nakazaki N."/>
            <person name="Shimpo S."/>
            <person name="Takeuchi C."/>
            <person name="Yamada M."/>
            <person name="Tabata S."/>
        </authorList>
    </citation>
    <scope>NUCLEOTIDE SEQUENCE [LARGE SCALE GENOMIC DNA]</scope>
    <source>
        <strain evidence="3">ATCC 29082 / PCC 7421</strain>
    </source>
</reference>
<evidence type="ECO:0000313" key="3">
    <source>
        <dbReference type="Proteomes" id="UP000000557"/>
    </source>
</evidence>
<dbReference type="Pfam" id="PF13936">
    <property type="entry name" value="HTH_38"/>
    <property type="match status" value="1"/>
</dbReference>
<proteinExistence type="predicted"/>
<dbReference type="PANTHER" id="PTHR10948">
    <property type="entry name" value="TRANSPOSASE"/>
    <property type="match status" value="1"/>
</dbReference>
<organism evidence="2 3">
    <name type="scientific">Gloeobacter violaceus (strain ATCC 29082 / PCC 7421)</name>
    <dbReference type="NCBI Taxonomy" id="251221"/>
    <lineage>
        <taxon>Bacteria</taxon>
        <taxon>Bacillati</taxon>
        <taxon>Cyanobacteriota</taxon>
        <taxon>Cyanophyceae</taxon>
        <taxon>Gloeobacterales</taxon>
        <taxon>Gloeobacteraceae</taxon>
        <taxon>Gloeobacter</taxon>
    </lineage>
</organism>
<dbReference type="InterPro" id="IPR051917">
    <property type="entry name" value="Transposase-Integrase"/>
</dbReference>
<name>Q7NGE9_GLOVI</name>
<dbReference type="KEGG" id="gvi:glr3222"/>
<dbReference type="GO" id="GO:0032196">
    <property type="term" value="P:transposition"/>
    <property type="evidence" value="ECO:0000318"/>
    <property type="project" value="GO_Central"/>
</dbReference>
<dbReference type="PANTHER" id="PTHR10948:SF23">
    <property type="entry name" value="TRANSPOSASE INSI FOR INSERTION SEQUENCE ELEMENT IS30A-RELATED"/>
    <property type="match status" value="1"/>
</dbReference>